<name>A0A932CMM5_UNCTE</name>
<dbReference type="AlphaFoldDB" id="A0A932CMM5"/>
<evidence type="ECO:0000313" key="7">
    <source>
        <dbReference type="EMBL" id="MBI2875482.1"/>
    </source>
</evidence>
<keyword evidence="5" id="KW-0472">Membrane</keyword>
<dbReference type="GO" id="GO:0005886">
    <property type="term" value="C:plasma membrane"/>
    <property type="evidence" value="ECO:0007669"/>
    <property type="project" value="UniProtKB-SubCell"/>
</dbReference>
<dbReference type="PANTHER" id="PTHR30606">
    <property type="entry name" value="LIPID A BIOSYNTHESIS LAUROYL ACYLTRANSFERASE"/>
    <property type="match status" value="1"/>
</dbReference>
<evidence type="ECO:0000256" key="4">
    <source>
        <dbReference type="ARBA" id="ARBA00022679"/>
    </source>
</evidence>
<evidence type="ECO:0000313" key="8">
    <source>
        <dbReference type="Proteomes" id="UP000769766"/>
    </source>
</evidence>
<organism evidence="7 8">
    <name type="scientific">Tectimicrobiota bacterium</name>
    <dbReference type="NCBI Taxonomy" id="2528274"/>
    <lineage>
        <taxon>Bacteria</taxon>
        <taxon>Pseudomonadati</taxon>
        <taxon>Nitrospinota/Tectimicrobiota group</taxon>
        <taxon>Candidatus Tectimicrobiota</taxon>
    </lineage>
</organism>
<dbReference type="PANTHER" id="PTHR30606:SF10">
    <property type="entry name" value="PHOSPHATIDYLINOSITOL MANNOSIDE ACYLTRANSFERASE"/>
    <property type="match status" value="1"/>
</dbReference>
<accession>A0A932CMM5</accession>
<keyword evidence="3" id="KW-0997">Cell inner membrane</keyword>
<gene>
    <name evidence="7" type="ORF">HYY20_01215</name>
</gene>
<dbReference type="GO" id="GO:0016746">
    <property type="term" value="F:acyltransferase activity"/>
    <property type="evidence" value="ECO:0007669"/>
    <property type="project" value="UniProtKB-KW"/>
</dbReference>
<evidence type="ECO:0000256" key="3">
    <source>
        <dbReference type="ARBA" id="ARBA00022519"/>
    </source>
</evidence>
<protein>
    <submittedName>
        <fullName evidence="7">Lysophospholipid acyltransferase family protein</fullName>
    </submittedName>
</protein>
<dbReference type="CDD" id="cd07984">
    <property type="entry name" value="LPLAT_LABLAT-like"/>
    <property type="match status" value="1"/>
</dbReference>
<proteinExistence type="predicted"/>
<evidence type="ECO:0000256" key="2">
    <source>
        <dbReference type="ARBA" id="ARBA00022475"/>
    </source>
</evidence>
<dbReference type="GO" id="GO:0009247">
    <property type="term" value="P:glycolipid biosynthetic process"/>
    <property type="evidence" value="ECO:0007669"/>
    <property type="project" value="UniProtKB-ARBA"/>
</dbReference>
<evidence type="ECO:0000256" key="6">
    <source>
        <dbReference type="ARBA" id="ARBA00023315"/>
    </source>
</evidence>
<evidence type="ECO:0000256" key="5">
    <source>
        <dbReference type="ARBA" id="ARBA00023136"/>
    </source>
</evidence>
<keyword evidence="2" id="KW-1003">Cell membrane</keyword>
<comment type="caution">
    <text evidence="7">The sequence shown here is derived from an EMBL/GenBank/DDBJ whole genome shotgun (WGS) entry which is preliminary data.</text>
</comment>
<dbReference type="Proteomes" id="UP000769766">
    <property type="component" value="Unassembled WGS sequence"/>
</dbReference>
<reference evidence="7" key="1">
    <citation type="submission" date="2020-07" db="EMBL/GenBank/DDBJ databases">
        <title>Huge and variable diversity of episymbiotic CPR bacteria and DPANN archaea in groundwater ecosystems.</title>
        <authorList>
            <person name="He C.Y."/>
            <person name="Keren R."/>
            <person name="Whittaker M."/>
            <person name="Farag I.F."/>
            <person name="Doudna J."/>
            <person name="Cate J.H.D."/>
            <person name="Banfield J.F."/>
        </authorList>
    </citation>
    <scope>NUCLEOTIDE SEQUENCE</scope>
    <source>
        <strain evidence="7">NC_groundwater_672_Ag_B-0.1um_62_36</strain>
    </source>
</reference>
<dbReference type="Pfam" id="PF03279">
    <property type="entry name" value="Lip_A_acyltrans"/>
    <property type="match status" value="1"/>
</dbReference>
<dbReference type="EMBL" id="JACPRF010000035">
    <property type="protein sequence ID" value="MBI2875482.1"/>
    <property type="molecule type" value="Genomic_DNA"/>
</dbReference>
<evidence type="ECO:0000256" key="1">
    <source>
        <dbReference type="ARBA" id="ARBA00004533"/>
    </source>
</evidence>
<comment type="subcellular location">
    <subcellularLocation>
        <location evidence="1">Cell inner membrane</location>
    </subcellularLocation>
</comment>
<keyword evidence="4" id="KW-0808">Transferase</keyword>
<keyword evidence="6 7" id="KW-0012">Acyltransferase</keyword>
<dbReference type="InterPro" id="IPR004960">
    <property type="entry name" value="LipA_acyltrans"/>
</dbReference>
<sequence>MPEEIGKKPRSRIEQLGQELGAWSLSLLQGAIGHLPPDWIYPLGRWGGDLLFACLRKKRALAARNLQRVLDLPADGEPPSRLARQNFRHISVILLEMFRFGRLPEAEVSRRILVKGREHLEEAHRRGKGVICVSAHLGNFLLVPLRMGLDGYCFHVLVRAEKDSRVEGVFLETRERFGAKTLYKGQPYFSLVKILKGNGILWLFVDQFPKSSDLEVPFLTRRFPLYDGYARLARMTGAAIVPLAIGRLQENVHQIEIFPALREYGESEADRQAQAEELMGVLERQIRLRPPEWLWWHKNWFR</sequence>